<name>G3GW21_CRIGR</name>
<dbReference type="EMBL" id="JH000046">
    <property type="protein sequence ID" value="EGW00978.1"/>
    <property type="molecule type" value="Genomic_DNA"/>
</dbReference>
<keyword evidence="1" id="KW-1133">Transmembrane helix</keyword>
<keyword evidence="1" id="KW-0812">Transmembrane</keyword>
<protein>
    <submittedName>
        <fullName evidence="2">Uncharacterized protein</fullName>
    </submittedName>
</protein>
<dbReference type="Proteomes" id="UP000001075">
    <property type="component" value="Unassembled WGS sequence"/>
</dbReference>
<dbReference type="AlphaFoldDB" id="G3GW21"/>
<feature type="transmembrane region" description="Helical" evidence="1">
    <location>
        <begin position="6"/>
        <end position="21"/>
    </location>
</feature>
<proteinExistence type="predicted"/>
<dbReference type="InParanoid" id="G3GW21"/>
<organism evidence="2 3">
    <name type="scientific">Cricetulus griseus</name>
    <name type="common">Chinese hamster</name>
    <name type="synonym">Cricetulus barabensis griseus</name>
    <dbReference type="NCBI Taxonomy" id="10029"/>
    <lineage>
        <taxon>Eukaryota</taxon>
        <taxon>Metazoa</taxon>
        <taxon>Chordata</taxon>
        <taxon>Craniata</taxon>
        <taxon>Vertebrata</taxon>
        <taxon>Euteleostomi</taxon>
        <taxon>Mammalia</taxon>
        <taxon>Eutheria</taxon>
        <taxon>Euarchontoglires</taxon>
        <taxon>Glires</taxon>
        <taxon>Rodentia</taxon>
        <taxon>Myomorpha</taxon>
        <taxon>Muroidea</taxon>
        <taxon>Cricetidae</taxon>
        <taxon>Cricetinae</taxon>
        <taxon>Cricetulus</taxon>
    </lineage>
</organism>
<reference evidence="3" key="1">
    <citation type="journal article" date="2011" name="Nat. Biotechnol.">
        <title>The genomic sequence of the Chinese hamster ovary (CHO)-K1 cell line.</title>
        <authorList>
            <person name="Xu X."/>
            <person name="Nagarajan H."/>
            <person name="Lewis N.E."/>
            <person name="Pan S."/>
            <person name="Cai Z."/>
            <person name="Liu X."/>
            <person name="Chen W."/>
            <person name="Xie M."/>
            <person name="Wang W."/>
            <person name="Hammond S."/>
            <person name="Andersen M.R."/>
            <person name="Neff N."/>
            <person name="Passarelli B."/>
            <person name="Koh W."/>
            <person name="Fan H.C."/>
            <person name="Wang J."/>
            <person name="Gui Y."/>
            <person name="Lee K.H."/>
            <person name="Betenbaugh M.J."/>
            <person name="Quake S.R."/>
            <person name="Famili I."/>
            <person name="Palsson B.O."/>
            <person name="Wang J."/>
        </authorList>
    </citation>
    <scope>NUCLEOTIDE SEQUENCE [LARGE SCALE GENOMIC DNA]</scope>
    <source>
        <strain evidence="3">CHO K1 cell line</strain>
    </source>
</reference>
<evidence type="ECO:0000313" key="3">
    <source>
        <dbReference type="Proteomes" id="UP000001075"/>
    </source>
</evidence>
<evidence type="ECO:0000313" key="2">
    <source>
        <dbReference type="EMBL" id="EGW00978.1"/>
    </source>
</evidence>
<evidence type="ECO:0000256" key="1">
    <source>
        <dbReference type="SAM" id="Phobius"/>
    </source>
</evidence>
<accession>G3GW21</accession>
<sequence>MLMKVSLLISHAIGLMFLFYKKRKERNKKKNNTPHSLEEEILVRGKLVLKVYVI</sequence>
<keyword evidence="1" id="KW-0472">Membrane</keyword>
<gene>
    <name evidence="2" type="ORF">I79_001932</name>
</gene>